<protein>
    <submittedName>
        <fullName evidence="1">Uncharacterized protein</fullName>
    </submittedName>
</protein>
<dbReference type="Ensembl" id="ENSMFAT00000098651.1">
    <property type="protein sequence ID" value="ENSMFAP00000055257.1"/>
    <property type="gene ID" value="ENSMFAG00000060129.1"/>
</dbReference>
<organism evidence="1 2">
    <name type="scientific">Macaca fascicularis</name>
    <name type="common">Crab-eating macaque</name>
    <name type="synonym">Cynomolgus monkey</name>
    <dbReference type="NCBI Taxonomy" id="9541"/>
    <lineage>
        <taxon>Eukaryota</taxon>
        <taxon>Metazoa</taxon>
        <taxon>Chordata</taxon>
        <taxon>Craniata</taxon>
        <taxon>Vertebrata</taxon>
        <taxon>Euteleostomi</taxon>
        <taxon>Mammalia</taxon>
        <taxon>Eutheria</taxon>
        <taxon>Euarchontoglires</taxon>
        <taxon>Primates</taxon>
        <taxon>Haplorrhini</taxon>
        <taxon>Catarrhini</taxon>
        <taxon>Cercopithecidae</taxon>
        <taxon>Cercopithecinae</taxon>
        <taxon>Macaca</taxon>
    </lineage>
</organism>
<dbReference type="InterPro" id="IPR053179">
    <property type="entry name" value="LINE-1_ORF2_RT/EN"/>
</dbReference>
<dbReference type="PANTHER" id="PTHR25952:SF255">
    <property type="entry name" value="LINE-1 RETROTRANSPOSABLE ELEMENT ORF2 PROTEIN"/>
    <property type="match status" value="1"/>
</dbReference>
<reference evidence="1" key="2">
    <citation type="submission" date="2025-08" db="UniProtKB">
        <authorList>
            <consortium name="Ensembl"/>
        </authorList>
    </citation>
    <scope>IDENTIFICATION</scope>
</reference>
<reference evidence="1" key="3">
    <citation type="submission" date="2025-09" db="UniProtKB">
        <authorList>
            <consortium name="Ensembl"/>
        </authorList>
    </citation>
    <scope>IDENTIFICATION</scope>
</reference>
<evidence type="ECO:0000313" key="1">
    <source>
        <dbReference type="Ensembl" id="ENSMFAP00000055257.1"/>
    </source>
</evidence>
<name>A0A7N9CZQ6_MACFA</name>
<accession>A0A7N9CZQ6</accession>
<sequence length="148" mass="17528">MKMAILAKVIYNCNAIPIKLSLTFFTELEKTTLNLIWKQKRAHIAKTILSKKNKAGGITLPDFKLYYKATVTKTAWYWYQNKYIDQWNRTEASEITPHIYNHLIFDKPDKTKKKGKDSLLNKWCWENWLVLCRKLKLDPFLTKDGLKT</sequence>
<reference evidence="1 2" key="1">
    <citation type="submission" date="2013-03" db="EMBL/GenBank/DDBJ databases">
        <authorList>
            <person name="Warren W."/>
            <person name="Wilson R.K."/>
        </authorList>
    </citation>
    <scope>NUCLEOTIDE SEQUENCE</scope>
</reference>
<keyword evidence="2" id="KW-1185">Reference proteome</keyword>
<evidence type="ECO:0000313" key="2">
    <source>
        <dbReference type="Proteomes" id="UP000233100"/>
    </source>
</evidence>
<dbReference type="Proteomes" id="UP000233100">
    <property type="component" value="Chromosome 2"/>
</dbReference>
<dbReference type="PANTHER" id="PTHR25952">
    <property type="entry name" value="ENDO/EXONUCLEASE/PHOSPHATASE DOMAIN-CONTAINING PROTEIN"/>
    <property type="match status" value="1"/>
</dbReference>
<dbReference type="AlphaFoldDB" id="A0A7N9CZQ6"/>
<proteinExistence type="predicted"/>
<dbReference type="GeneTree" id="ENSGT01150000287003"/>